<dbReference type="Proteomes" id="UP000249396">
    <property type="component" value="Unassembled WGS sequence"/>
</dbReference>
<organism evidence="1 2">
    <name type="scientific">Candidatus Methylumidiphilus alinenensis</name>
    <dbReference type="NCBI Taxonomy" id="2202197"/>
    <lineage>
        <taxon>Bacteria</taxon>
        <taxon>Pseudomonadati</taxon>
        <taxon>Pseudomonadota</taxon>
        <taxon>Gammaproteobacteria</taxon>
        <taxon>Methylococcales</taxon>
        <taxon>Candidatus Methylumidiphilus</taxon>
    </lineage>
</organism>
<reference evidence="1 2" key="1">
    <citation type="journal article" date="2018" name="Aquat. Microb. Ecol.">
        <title>Gammaproteobacterial methanotrophs dominate.</title>
        <authorList>
            <person name="Rissanen A.J."/>
            <person name="Saarenheimo J."/>
            <person name="Tiirola M."/>
            <person name="Peura S."/>
            <person name="Aalto S.L."/>
            <person name="Karvinen A."/>
            <person name="Nykanen H."/>
        </authorList>
    </citation>
    <scope>NUCLEOTIDE SEQUENCE [LARGE SCALE GENOMIC DNA]</scope>
    <source>
        <strain evidence="1">AMbin10</strain>
    </source>
</reference>
<dbReference type="InterPro" id="IPR021327">
    <property type="entry name" value="DUF2934"/>
</dbReference>
<protein>
    <recommendedName>
        <fullName evidence="3">DUF2934 domain-containing protein</fullName>
    </recommendedName>
</protein>
<dbReference type="Pfam" id="PF11154">
    <property type="entry name" value="DUF2934"/>
    <property type="match status" value="1"/>
</dbReference>
<dbReference type="AlphaFoldDB" id="A0A2W4R392"/>
<accession>A0A2W4R392</accession>
<comment type="caution">
    <text evidence="1">The sequence shown here is derived from an EMBL/GenBank/DDBJ whole genome shotgun (WGS) entry which is preliminary data.</text>
</comment>
<name>A0A2W4R392_9GAMM</name>
<dbReference type="EMBL" id="QJPH01000314">
    <property type="protein sequence ID" value="PZN78715.1"/>
    <property type="molecule type" value="Genomic_DNA"/>
</dbReference>
<evidence type="ECO:0000313" key="1">
    <source>
        <dbReference type="EMBL" id="PZN78715.1"/>
    </source>
</evidence>
<sequence length="71" mass="8181">MPFFYSISQFFFGFTAKHPSVIQMPNPEILESMVAEAAYYRANQRGFSVGNDLGDWLEAEKEIMERIALEN</sequence>
<evidence type="ECO:0008006" key="3">
    <source>
        <dbReference type="Google" id="ProtNLM"/>
    </source>
</evidence>
<gene>
    <name evidence="1" type="ORF">DM484_12625</name>
</gene>
<proteinExistence type="predicted"/>
<evidence type="ECO:0000313" key="2">
    <source>
        <dbReference type="Proteomes" id="UP000249396"/>
    </source>
</evidence>